<sequence length="76" mass="8660">MDKNRDIQPIGPIANILRVKPLGKVTVFKRPEYLPNHKRKREMGKQDKEAETPGDERVNHAHESAEGVGSRVDFKV</sequence>
<name>A0A645IYI6_9ZZZZ</name>
<proteinExistence type="predicted"/>
<comment type="caution">
    <text evidence="2">The sequence shown here is derived from an EMBL/GenBank/DDBJ whole genome shotgun (WGS) entry which is preliminary data.</text>
</comment>
<accession>A0A645IYI6</accession>
<evidence type="ECO:0000313" key="2">
    <source>
        <dbReference type="EMBL" id="MPN56256.1"/>
    </source>
</evidence>
<gene>
    <name evidence="2" type="ORF">SDC9_203942</name>
</gene>
<reference evidence="2" key="1">
    <citation type="submission" date="2019-08" db="EMBL/GenBank/DDBJ databases">
        <authorList>
            <person name="Kucharzyk K."/>
            <person name="Murdoch R.W."/>
            <person name="Higgins S."/>
            <person name="Loffler F."/>
        </authorList>
    </citation>
    <scope>NUCLEOTIDE SEQUENCE</scope>
</reference>
<feature type="compositionally biased region" description="Basic and acidic residues" evidence="1">
    <location>
        <begin position="43"/>
        <end position="65"/>
    </location>
</feature>
<dbReference type="AlphaFoldDB" id="A0A645IYI6"/>
<protein>
    <submittedName>
        <fullName evidence="2">Uncharacterized protein</fullName>
    </submittedName>
</protein>
<dbReference type="EMBL" id="VSSQ01126387">
    <property type="protein sequence ID" value="MPN56256.1"/>
    <property type="molecule type" value="Genomic_DNA"/>
</dbReference>
<evidence type="ECO:0000256" key="1">
    <source>
        <dbReference type="SAM" id="MobiDB-lite"/>
    </source>
</evidence>
<feature type="region of interest" description="Disordered" evidence="1">
    <location>
        <begin position="33"/>
        <end position="76"/>
    </location>
</feature>
<organism evidence="2">
    <name type="scientific">bioreactor metagenome</name>
    <dbReference type="NCBI Taxonomy" id="1076179"/>
    <lineage>
        <taxon>unclassified sequences</taxon>
        <taxon>metagenomes</taxon>
        <taxon>ecological metagenomes</taxon>
    </lineage>
</organism>